<dbReference type="PANTHER" id="PTHR10426">
    <property type="entry name" value="STRICTOSIDINE SYNTHASE-RELATED"/>
    <property type="match status" value="1"/>
</dbReference>
<evidence type="ECO:0000313" key="2">
    <source>
        <dbReference type="Proteomes" id="UP000298264"/>
    </source>
</evidence>
<dbReference type="AlphaFoldDB" id="A0A4R9LMJ4"/>
<dbReference type="PANTHER" id="PTHR10426:SF88">
    <property type="entry name" value="ADIPOCYTE PLASMA MEMBRANE-ASSOCIATED PROTEIN HEMOMUCIN-RELATED"/>
    <property type="match status" value="1"/>
</dbReference>
<dbReference type="Gene3D" id="2.120.10.30">
    <property type="entry name" value="TolB, C-terminal domain"/>
    <property type="match status" value="1"/>
</dbReference>
<gene>
    <name evidence="1" type="ORF">EHS11_11915</name>
</gene>
<dbReference type="GO" id="GO:0016787">
    <property type="term" value="F:hydrolase activity"/>
    <property type="evidence" value="ECO:0007669"/>
    <property type="project" value="TreeGrafter"/>
</dbReference>
<sequence length="420" mass="47568">MKKHFLFLVLIGICFHHCRTPEAHFKNQIQEPVDLPYHSGIEKIKKEGDPIRAHVSLPISELPPQDEIILQEDLNRAFVASMDGWIWKIDLKEKTSVQYVRTPLLPGGMVEHPKNKDIIFFCVSRGKKDDPVEENGPGIYELTISTKSIRKIGTRVPLAPKDQKPKEGQIGVLYPFGKDRKISFTNMNSANSRNVEKADDLAISKDGERIYFTEPYDHPGAILGVSPQSRSEVLTLGRNGHLWKYDLKEQSASLVAYQYSYLDGILLEYGEGEKETGIIVNELSKSRLLRLHLTGDKAGLDEIVIEGLPGFPDGMDRDTNGRIWIALVTERSKLVTWFHKHPFWKSLLLYVPDRLLPVSRKTGIIALSPDGSKPLYYSMHSGNLFSNIIVVVPGKDRLYLAIYQEGYKGLTVMDYPDELK</sequence>
<accession>A0A4R9LMJ4</accession>
<evidence type="ECO:0000313" key="1">
    <source>
        <dbReference type="EMBL" id="TGN09782.1"/>
    </source>
</evidence>
<comment type="caution">
    <text evidence="1">The sequence shown here is derived from an EMBL/GenBank/DDBJ whole genome shotgun (WGS) entry which is preliminary data.</text>
</comment>
<reference evidence="1" key="1">
    <citation type="journal article" date="2019" name="PLoS Negl. Trop. Dis.">
        <title>Revisiting the worldwide diversity of Leptospira species in the environment.</title>
        <authorList>
            <person name="Vincent A.T."/>
            <person name="Schiettekatte O."/>
            <person name="Bourhy P."/>
            <person name="Veyrier F.J."/>
            <person name="Picardeau M."/>
        </authorList>
    </citation>
    <scope>NUCLEOTIDE SEQUENCE [LARGE SCALE GENOMIC DNA]</scope>
    <source>
        <strain evidence="1">201400974</strain>
    </source>
</reference>
<evidence type="ECO:0008006" key="3">
    <source>
        <dbReference type="Google" id="ProtNLM"/>
    </source>
</evidence>
<keyword evidence="2" id="KW-1185">Reference proteome</keyword>
<dbReference type="GO" id="GO:0012505">
    <property type="term" value="C:endomembrane system"/>
    <property type="evidence" value="ECO:0007669"/>
    <property type="project" value="TreeGrafter"/>
</dbReference>
<proteinExistence type="predicted"/>
<dbReference type="InterPro" id="IPR011042">
    <property type="entry name" value="6-blade_b-propeller_TolB-like"/>
</dbReference>
<name>A0A4R9LMJ4_9LEPT</name>
<dbReference type="EMBL" id="RQHV01000050">
    <property type="protein sequence ID" value="TGN09782.1"/>
    <property type="molecule type" value="Genomic_DNA"/>
</dbReference>
<dbReference type="OrthoDB" id="315432at2"/>
<dbReference type="RefSeq" id="WP_135764633.1">
    <property type="nucleotide sequence ID" value="NZ_RQHV01000050.1"/>
</dbReference>
<organism evidence="1 2">
    <name type="scientific">Leptospira ilyithenensis</name>
    <dbReference type="NCBI Taxonomy" id="2484901"/>
    <lineage>
        <taxon>Bacteria</taxon>
        <taxon>Pseudomonadati</taxon>
        <taxon>Spirochaetota</taxon>
        <taxon>Spirochaetia</taxon>
        <taxon>Leptospirales</taxon>
        <taxon>Leptospiraceae</taxon>
        <taxon>Leptospira</taxon>
    </lineage>
</organism>
<protein>
    <recommendedName>
        <fullName evidence="3">SMP-30/gluconolaconase/LRE-like region</fullName>
    </recommendedName>
</protein>
<dbReference type="SUPFAM" id="SSF63829">
    <property type="entry name" value="Calcium-dependent phosphotriesterase"/>
    <property type="match status" value="1"/>
</dbReference>
<dbReference type="Proteomes" id="UP000298264">
    <property type="component" value="Unassembled WGS sequence"/>
</dbReference>